<organism evidence="1 2">
    <name type="scientific">Marinicrinis lubricantis</name>
    <dbReference type="NCBI Taxonomy" id="2086470"/>
    <lineage>
        <taxon>Bacteria</taxon>
        <taxon>Bacillati</taxon>
        <taxon>Bacillota</taxon>
        <taxon>Bacilli</taxon>
        <taxon>Bacillales</taxon>
        <taxon>Paenibacillaceae</taxon>
    </lineage>
</organism>
<protein>
    <submittedName>
        <fullName evidence="1">Uncharacterized protein</fullName>
    </submittedName>
</protein>
<evidence type="ECO:0000313" key="1">
    <source>
        <dbReference type="EMBL" id="MFC5986049.1"/>
    </source>
</evidence>
<sequence length="165" mass="18791">MIQKYACLMILLLLVSCSQEKNTDNKLHESYVFDKEKTYIALYEDANTSVFTIQYQLTNVSKEDLLSSYILFNFHDDILEVLLLNHESYSPYKRLGGAENIVSLKSGETTQGSVSLEVKVDVGIELDELKETIEDSDSVQIQLLDTESDNVLASLWIHRFQAISE</sequence>
<dbReference type="RefSeq" id="WP_379893369.1">
    <property type="nucleotide sequence ID" value="NZ_CBCSCT010000004.1"/>
</dbReference>
<proteinExistence type="predicted"/>
<keyword evidence="2" id="KW-1185">Reference proteome</keyword>
<comment type="caution">
    <text evidence="1">The sequence shown here is derived from an EMBL/GenBank/DDBJ whole genome shotgun (WGS) entry which is preliminary data.</text>
</comment>
<evidence type="ECO:0000313" key="2">
    <source>
        <dbReference type="Proteomes" id="UP001596250"/>
    </source>
</evidence>
<dbReference type="Proteomes" id="UP001596250">
    <property type="component" value="Unassembled WGS sequence"/>
</dbReference>
<dbReference type="PROSITE" id="PS51257">
    <property type="entry name" value="PROKAR_LIPOPROTEIN"/>
    <property type="match status" value="1"/>
</dbReference>
<name>A0ABW1IM07_9BACL</name>
<reference evidence="2" key="1">
    <citation type="journal article" date="2019" name="Int. J. Syst. Evol. Microbiol.">
        <title>The Global Catalogue of Microorganisms (GCM) 10K type strain sequencing project: providing services to taxonomists for standard genome sequencing and annotation.</title>
        <authorList>
            <consortium name="The Broad Institute Genomics Platform"/>
            <consortium name="The Broad Institute Genome Sequencing Center for Infectious Disease"/>
            <person name="Wu L."/>
            <person name="Ma J."/>
        </authorList>
    </citation>
    <scope>NUCLEOTIDE SEQUENCE [LARGE SCALE GENOMIC DNA]</scope>
    <source>
        <strain evidence="2">CCM 8749</strain>
    </source>
</reference>
<dbReference type="EMBL" id="JBHSQV010000035">
    <property type="protein sequence ID" value="MFC5986049.1"/>
    <property type="molecule type" value="Genomic_DNA"/>
</dbReference>
<gene>
    <name evidence="1" type="ORF">ACFPXP_06340</name>
</gene>
<accession>A0ABW1IM07</accession>